<evidence type="ECO:0000256" key="5">
    <source>
        <dbReference type="ARBA" id="ARBA00023136"/>
    </source>
</evidence>
<evidence type="ECO:0000256" key="6">
    <source>
        <dbReference type="ARBA" id="ARBA00023306"/>
    </source>
</evidence>
<comment type="subcellular location">
    <subcellularLocation>
        <location evidence="7">Cell inner membrane</location>
        <topology evidence="7">Single-pass type II membrane protein</topology>
    </subcellularLocation>
    <text evidence="7">Localizes to the division septum.</text>
</comment>
<dbReference type="NCBIfam" id="NF002058">
    <property type="entry name" value="PRK00888.1"/>
    <property type="match status" value="1"/>
</dbReference>
<protein>
    <recommendedName>
        <fullName evidence="7">Cell division protein FtsB</fullName>
    </recommendedName>
</protein>
<dbReference type="PANTHER" id="PTHR37485">
    <property type="entry name" value="CELL DIVISION PROTEIN FTSB"/>
    <property type="match status" value="1"/>
</dbReference>
<gene>
    <name evidence="7 8" type="primary">ftsB</name>
    <name evidence="8" type="ORF">V6U78_00665</name>
</gene>
<comment type="similarity">
    <text evidence="7">Belongs to the FtsB family.</text>
</comment>
<keyword evidence="7" id="KW-0997">Cell inner membrane</keyword>
<keyword evidence="3 7" id="KW-0812">Transmembrane</keyword>
<dbReference type="InterPro" id="IPR023081">
    <property type="entry name" value="Cell_div_FtsB"/>
</dbReference>
<evidence type="ECO:0000256" key="1">
    <source>
        <dbReference type="ARBA" id="ARBA00022475"/>
    </source>
</evidence>
<evidence type="ECO:0000256" key="4">
    <source>
        <dbReference type="ARBA" id="ARBA00022989"/>
    </source>
</evidence>
<dbReference type="InterPro" id="IPR007060">
    <property type="entry name" value="FtsL/DivIC"/>
</dbReference>
<dbReference type="HAMAP" id="MF_00599">
    <property type="entry name" value="FtsB"/>
    <property type="match status" value="1"/>
</dbReference>
<evidence type="ECO:0000313" key="9">
    <source>
        <dbReference type="Proteomes" id="UP001621714"/>
    </source>
</evidence>
<keyword evidence="1 7" id="KW-1003">Cell membrane</keyword>
<evidence type="ECO:0000256" key="3">
    <source>
        <dbReference type="ARBA" id="ARBA00022692"/>
    </source>
</evidence>
<comment type="subunit">
    <text evidence="7">Part of a complex composed of FtsB, FtsL and FtsQ.</text>
</comment>
<evidence type="ECO:0000313" key="8">
    <source>
        <dbReference type="EMBL" id="MFK7159548.1"/>
    </source>
</evidence>
<keyword evidence="4 7" id="KW-1133">Transmembrane helix</keyword>
<feature type="topological domain" description="Periplasmic" evidence="7">
    <location>
        <begin position="23"/>
        <end position="104"/>
    </location>
</feature>
<sequence length="104" mass="12217">MTRPLIYLLSLLLLITQLRLWLGENGLVEYYQLSHRVQSQEADNQQLRLRNERLHAEVLDLKDGLDALEERARTELGMLGSGETFYWLIGQPERQLIWSPEPQE</sequence>
<keyword evidence="5 7" id="KW-0472">Membrane</keyword>
<keyword evidence="2 7" id="KW-0132">Cell division</keyword>
<organism evidence="8 9">
    <name type="scientific">Marinospirillum alkalitolerans</name>
    <dbReference type="NCBI Taxonomy" id="3123374"/>
    <lineage>
        <taxon>Bacteria</taxon>
        <taxon>Pseudomonadati</taxon>
        <taxon>Pseudomonadota</taxon>
        <taxon>Gammaproteobacteria</taxon>
        <taxon>Oceanospirillales</taxon>
        <taxon>Oceanospirillaceae</taxon>
        <taxon>Marinospirillum</taxon>
    </lineage>
</organism>
<name>A0ABW8PTD6_9GAMM</name>
<proteinExistence type="inferred from homology"/>
<accession>A0ABW8PTD6</accession>
<feature type="topological domain" description="Cytoplasmic" evidence="7">
    <location>
        <begin position="1"/>
        <end position="4"/>
    </location>
</feature>
<comment type="function">
    <text evidence="7">Essential cell division protein. May link together the upstream cell division proteins, which are predominantly cytoplasmic, with the downstream cell division proteins, which are predominantly periplasmic.</text>
</comment>
<comment type="caution">
    <text evidence="8">The sequence shown here is derived from an EMBL/GenBank/DDBJ whole genome shotgun (WGS) entry which is preliminary data.</text>
</comment>
<keyword evidence="7" id="KW-0175">Coiled coil</keyword>
<evidence type="ECO:0000256" key="2">
    <source>
        <dbReference type="ARBA" id="ARBA00022618"/>
    </source>
</evidence>
<evidence type="ECO:0000256" key="7">
    <source>
        <dbReference type="HAMAP-Rule" id="MF_00599"/>
    </source>
</evidence>
<dbReference type="EMBL" id="JBANFI010000001">
    <property type="protein sequence ID" value="MFK7159548.1"/>
    <property type="molecule type" value="Genomic_DNA"/>
</dbReference>
<dbReference type="RefSeq" id="WP_405336065.1">
    <property type="nucleotide sequence ID" value="NZ_JBANFI010000001.1"/>
</dbReference>
<keyword evidence="9" id="KW-1185">Reference proteome</keyword>
<feature type="coiled-coil region" evidence="7">
    <location>
        <begin position="37"/>
        <end position="71"/>
    </location>
</feature>
<keyword evidence="6 7" id="KW-0131">Cell cycle</keyword>
<dbReference type="Pfam" id="PF04977">
    <property type="entry name" value="DivIC"/>
    <property type="match status" value="1"/>
</dbReference>
<dbReference type="Proteomes" id="UP001621714">
    <property type="component" value="Unassembled WGS sequence"/>
</dbReference>
<dbReference type="GO" id="GO:0051301">
    <property type="term" value="P:cell division"/>
    <property type="evidence" value="ECO:0007669"/>
    <property type="project" value="UniProtKB-KW"/>
</dbReference>
<dbReference type="PANTHER" id="PTHR37485:SF1">
    <property type="entry name" value="CELL DIVISION PROTEIN FTSB"/>
    <property type="match status" value="1"/>
</dbReference>
<reference evidence="8 9" key="1">
    <citation type="submission" date="2024-02" db="EMBL/GenBank/DDBJ databases">
        <title>Marinospirillum sp. MEB 164 isolated from Lonar lake sediment.</title>
        <authorList>
            <person name="Joshi A."/>
            <person name="Thite S."/>
        </authorList>
    </citation>
    <scope>NUCLEOTIDE SEQUENCE [LARGE SCALE GENOMIC DNA]</scope>
    <source>
        <strain evidence="8 9">MEB164</strain>
    </source>
</reference>